<proteinExistence type="inferred from homology"/>
<evidence type="ECO:0000256" key="1">
    <source>
        <dbReference type="ARBA" id="ARBA00004569"/>
    </source>
</evidence>
<dbReference type="PANTHER" id="PTHR16719:SF0">
    <property type="entry name" value="CYTOCHROME C OXIDASE COPPER CHAPERONE"/>
    <property type="match status" value="1"/>
</dbReference>
<dbReference type="Gene3D" id="1.10.287.1130">
    <property type="entry name" value="CytochromE C oxidase copper chaperone"/>
    <property type="match status" value="1"/>
</dbReference>
<dbReference type="GO" id="GO:0005507">
    <property type="term" value="F:copper ion binding"/>
    <property type="evidence" value="ECO:0007669"/>
    <property type="project" value="InterPro"/>
</dbReference>
<keyword evidence="4 8" id="KW-0186">Copper</keyword>
<evidence type="ECO:0000256" key="6">
    <source>
        <dbReference type="ARBA" id="ARBA00023157"/>
    </source>
</evidence>
<evidence type="ECO:0008006" key="12">
    <source>
        <dbReference type="Google" id="ProtNLM"/>
    </source>
</evidence>
<reference evidence="10 11" key="1">
    <citation type="journal article" date="2018" name="Evol. Lett.">
        <title>Horizontal gene cluster transfer increased hallucinogenic mushroom diversity.</title>
        <authorList>
            <person name="Reynolds H.T."/>
            <person name="Vijayakumar V."/>
            <person name="Gluck-Thaler E."/>
            <person name="Korotkin H.B."/>
            <person name="Matheny P.B."/>
            <person name="Slot J.C."/>
        </authorList>
    </citation>
    <scope>NUCLEOTIDE SEQUENCE [LARGE SCALE GENOMIC DNA]</scope>
    <source>
        <strain evidence="10 11">2629</strain>
    </source>
</reference>
<name>A0A409V9F9_9AGAR</name>
<accession>A0A409V9F9</accession>
<keyword evidence="7" id="KW-0143">Chaperone</keyword>
<dbReference type="FunCoup" id="A0A409V9F9">
    <property type="interactions" value="126"/>
</dbReference>
<dbReference type="GO" id="GO:0016531">
    <property type="term" value="F:copper chaperone activity"/>
    <property type="evidence" value="ECO:0007669"/>
    <property type="project" value="InterPro"/>
</dbReference>
<evidence type="ECO:0000256" key="5">
    <source>
        <dbReference type="ARBA" id="ARBA00023128"/>
    </source>
</evidence>
<evidence type="ECO:0000256" key="8">
    <source>
        <dbReference type="PIRSR" id="PIRSR607745-1"/>
    </source>
</evidence>
<dbReference type="InterPro" id="IPR009069">
    <property type="entry name" value="Cys_alpha_HP_mot_SF"/>
</dbReference>
<comment type="similarity">
    <text evidence="2">Belongs to the COX17 family.</text>
</comment>
<dbReference type="Pfam" id="PF05051">
    <property type="entry name" value="COX17"/>
    <property type="match status" value="1"/>
</dbReference>
<keyword evidence="6" id="KW-1015">Disulfide bond</keyword>
<keyword evidence="3 8" id="KW-0479">Metal-binding</keyword>
<sequence>MFGRVSEWWSGSSKAAPAAADKCPYDPTDPKQNPLNPKGLKPCCACPETKRARDDCFLKYDPSEADGKCKQELQNHLACMRSLGFKV</sequence>
<evidence type="ECO:0000313" key="11">
    <source>
        <dbReference type="Proteomes" id="UP000284842"/>
    </source>
</evidence>
<evidence type="ECO:0000256" key="2">
    <source>
        <dbReference type="ARBA" id="ARBA00009241"/>
    </source>
</evidence>
<comment type="caution">
    <text evidence="10">The sequence shown here is derived from an EMBL/GenBank/DDBJ whole genome shotgun (WGS) entry which is preliminary data.</text>
</comment>
<dbReference type="GO" id="GO:0033617">
    <property type="term" value="P:mitochondrial respiratory chain complex IV assembly"/>
    <property type="evidence" value="ECO:0007669"/>
    <property type="project" value="TreeGrafter"/>
</dbReference>
<feature type="region of interest" description="Disordered" evidence="9">
    <location>
        <begin position="1"/>
        <end position="39"/>
    </location>
</feature>
<comment type="subcellular location">
    <subcellularLocation>
        <location evidence="1">Mitochondrion intermembrane space</location>
    </subcellularLocation>
</comment>
<evidence type="ECO:0000256" key="4">
    <source>
        <dbReference type="ARBA" id="ARBA00023008"/>
    </source>
</evidence>
<evidence type="ECO:0000256" key="9">
    <source>
        <dbReference type="SAM" id="MobiDB-lite"/>
    </source>
</evidence>
<dbReference type="AlphaFoldDB" id="A0A409V9F9"/>
<dbReference type="EMBL" id="NHTK01006125">
    <property type="protein sequence ID" value="PPQ63336.1"/>
    <property type="molecule type" value="Genomic_DNA"/>
</dbReference>
<dbReference type="InParanoid" id="A0A409V9F9"/>
<evidence type="ECO:0000313" key="10">
    <source>
        <dbReference type="EMBL" id="PPQ63336.1"/>
    </source>
</evidence>
<protein>
    <recommendedName>
        <fullName evidence="12">Cytochrome c oxidase copper chaperone</fullName>
    </recommendedName>
</protein>
<dbReference type="STRING" id="181874.A0A409V9F9"/>
<dbReference type="PANTHER" id="PTHR16719">
    <property type="entry name" value="CYTOCHROME C OXIDASE COPPER CHAPERONE"/>
    <property type="match status" value="1"/>
</dbReference>
<organism evidence="10 11">
    <name type="scientific">Panaeolus cyanescens</name>
    <dbReference type="NCBI Taxonomy" id="181874"/>
    <lineage>
        <taxon>Eukaryota</taxon>
        <taxon>Fungi</taxon>
        <taxon>Dikarya</taxon>
        <taxon>Basidiomycota</taxon>
        <taxon>Agaricomycotina</taxon>
        <taxon>Agaricomycetes</taxon>
        <taxon>Agaricomycetidae</taxon>
        <taxon>Agaricales</taxon>
        <taxon>Agaricineae</taxon>
        <taxon>Galeropsidaceae</taxon>
        <taxon>Panaeolus</taxon>
    </lineage>
</organism>
<dbReference type="InterPro" id="IPR007745">
    <property type="entry name" value="Cyt_c_oxidase_Cu-chaperone"/>
</dbReference>
<dbReference type="GO" id="GO:0005758">
    <property type="term" value="C:mitochondrial intermembrane space"/>
    <property type="evidence" value="ECO:0007669"/>
    <property type="project" value="UniProtKB-SubCell"/>
</dbReference>
<feature type="binding site" evidence="8">
    <location>
        <position position="43"/>
    </location>
    <ligand>
        <name>Cu cation</name>
        <dbReference type="ChEBI" id="CHEBI:23378"/>
    </ligand>
</feature>
<feature type="binding site" evidence="8">
    <location>
        <position position="44"/>
    </location>
    <ligand>
        <name>Cu cation</name>
        <dbReference type="ChEBI" id="CHEBI:23378"/>
    </ligand>
</feature>
<evidence type="ECO:0000256" key="7">
    <source>
        <dbReference type="ARBA" id="ARBA00023186"/>
    </source>
</evidence>
<dbReference type="OrthoDB" id="1915887at2759"/>
<keyword evidence="5" id="KW-0496">Mitochondrion</keyword>
<dbReference type="SUPFAM" id="SSF47072">
    <property type="entry name" value="Cysteine alpha-hairpin motif"/>
    <property type="match status" value="1"/>
</dbReference>
<evidence type="ECO:0000256" key="3">
    <source>
        <dbReference type="ARBA" id="ARBA00022723"/>
    </source>
</evidence>
<keyword evidence="11" id="KW-1185">Reference proteome</keyword>
<dbReference type="Proteomes" id="UP000284842">
    <property type="component" value="Unassembled WGS sequence"/>
</dbReference>
<gene>
    <name evidence="10" type="ORF">CVT24_006709</name>
</gene>